<protein>
    <recommendedName>
        <fullName evidence="4">Lipoprotein</fullName>
    </recommendedName>
</protein>
<feature type="chain" id="PRO_5020399671" description="Lipoprotein" evidence="1">
    <location>
        <begin position="25"/>
        <end position="145"/>
    </location>
</feature>
<dbReference type="EMBL" id="SJSL01000003">
    <property type="protein sequence ID" value="TCD00534.1"/>
    <property type="molecule type" value="Genomic_DNA"/>
</dbReference>
<name>A0A4R0NMQ1_9SPHI</name>
<reference evidence="2 3" key="1">
    <citation type="submission" date="2019-02" db="EMBL/GenBank/DDBJ databases">
        <title>Pedobacter sp. RP-1-14 sp. nov., isolated from Arctic soil.</title>
        <authorList>
            <person name="Dahal R.H."/>
        </authorList>
    </citation>
    <scope>NUCLEOTIDE SEQUENCE [LARGE SCALE GENOMIC DNA]</scope>
    <source>
        <strain evidence="2 3">RP-1-14</strain>
    </source>
</reference>
<accession>A0A4R0NMQ1</accession>
<feature type="signal peptide" evidence="1">
    <location>
        <begin position="1"/>
        <end position="24"/>
    </location>
</feature>
<dbReference type="RefSeq" id="WP_131596883.1">
    <property type="nucleotide sequence ID" value="NZ_SJSL01000003.1"/>
</dbReference>
<evidence type="ECO:0000313" key="2">
    <source>
        <dbReference type="EMBL" id="TCD00534.1"/>
    </source>
</evidence>
<evidence type="ECO:0000313" key="3">
    <source>
        <dbReference type="Proteomes" id="UP000293347"/>
    </source>
</evidence>
<gene>
    <name evidence="2" type="ORF">EZ437_15050</name>
</gene>
<sequence>MMKTNLSLLIWLCLALLISSCKTAGIPDKKSQWKSIYIEQFKLTYLRSILAKSYNRSQAIQEIISLDNSGFTEPVLTDNDHKLIDSLTTADNETMKVDSTEGDRRAEGAQGKRPLQFIMKTFNERSLEKLAKKRFKMSGLLKEIE</sequence>
<evidence type="ECO:0008006" key="4">
    <source>
        <dbReference type="Google" id="ProtNLM"/>
    </source>
</evidence>
<dbReference type="AlphaFoldDB" id="A0A4R0NMQ1"/>
<proteinExistence type="predicted"/>
<evidence type="ECO:0000256" key="1">
    <source>
        <dbReference type="SAM" id="SignalP"/>
    </source>
</evidence>
<dbReference type="PROSITE" id="PS51257">
    <property type="entry name" value="PROKAR_LIPOPROTEIN"/>
    <property type="match status" value="1"/>
</dbReference>
<keyword evidence="1" id="KW-0732">Signal</keyword>
<keyword evidence="3" id="KW-1185">Reference proteome</keyword>
<dbReference type="OrthoDB" id="673361at2"/>
<dbReference type="Proteomes" id="UP000293347">
    <property type="component" value="Unassembled WGS sequence"/>
</dbReference>
<comment type="caution">
    <text evidence="2">The sequence shown here is derived from an EMBL/GenBank/DDBJ whole genome shotgun (WGS) entry which is preliminary data.</text>
</comment>
<organism evidence="2 3">
    <name type="scientific">Pedobacter psychroterrae</name>
    <dbReference type="NCBI Taxonomy" id="2530453"/>
    <lineage>
        <taxon>Bacteria</taxon>
        <taxon>Pseudomonadati</taxon>
        <taxon>Bacteroidota</taxon>
        <taxon>Sphingobacteriia</taxon>
        <taxon>Sphingobacteriales</taxon>
        <taxon>Sphingobacteriaceae</taxon>
        <taxon>Pedobacter</taxon>
    </lineage>
</organism>